<dbReference type="EMBL" id="VSRR010051646">
    <property type="protein sequence ID" value="MPC79633.1"/>
    <property type="molecule type" value="Genomic_DNA"/>
</dbReference>
<sequence length="78" mass="8718">MDLDNGGGKYQPLHHLKKKDFFFHILGVFILLQIVTDLSIECLCNGASNAGLPYTRRSMETKDLSLSCASELCHGYEL</sequence>
<organism evidence="2 3">
    <name type="scientific">Portunus trituberculatus</name>
    <name type="common">Swimming crab</name>
    <name type="synonym">Neptunus trituberculatus</name>
    <dbReference type="NCBI Taxonomy" id="210409"/>
    <lineage>
        <taxon>Eukaryota</taxon>
        <taxon>Metazoa</taxon>
        <taxon>Ecdysozoa</taxon>
        <taxon>Arthropoda</taxon>
        <taxon>Crustacea</taxon>
        <taxon>Multicrustacea</taxon>
        <taxon>Malacostraca</taxon>
        <taxon>Eumalacostraca</taxon>
        <taxon>Eucarida</taxon>
        <taxon>Decapoda</taxon>
        <taxon>Pleocyemata</taxon>
        <taxon>Brachyura</taxon>
        <taxon>Eubrachyura</taxon>
        <taxon>Portunoidea</taxon>
        <taxon>Portunidae</taxon>
        <taxon>Portuninae</taxon>
        <taxon>Portunus</taxon>
    </lineage>
</organism>
<name>A0A5B7IBG4_PORTR</name>
<gene>
    <name evidence="2" type="ORF">E2C01_074170</name>
</gene>
<keyword evidence="1" id="KW-0812">Transmembrane</keyword>
<accession>A0A5B7IBG4</accession>
<reference evidence="2 3" key="1">
    <citation type="submission" date="2019-05" db="EMBL/GenBank/DDBJ databases">
        <title>Another draft genome of Portunus trituberculatus and its Hox gene families provides insights of decapod evolution.</title>
        <authorList>
            <person name="Jeong J.-H."/>
            <person name="Song I."/>
            <person name="Kim S."/>
            <person name="Choi T."/>
            <person name="Kim D."/>
            <person name="Ryu S."/>
            <person name="Kim W."/>
        </authorList>
    </citation>
    <scope>NUCLEOTIDE SEQUENCE [LARGE SCALE GENOMIC DNA]</scope>
    <source>
        <tissue evidence="2">Muscle</tissue>
    </source>
</reference>
<proteinExistence type="predicted"/>
<evidence type="ECO:0000313" key="3">
    <source>
        <dbReference type="Proteomes" id="UP000324222"/>
    </source>
</evidence>
<keyword evidence="1" id="KW-0472">Membrane</keyword>
<keyword evidence="1" id="KW-1133">Transmembrane helix</keyword>
<comment type="caution">
    <text evidence="2">The sequence shown here is derived from an EMBL/GenBank/DDBJ whole genome shotgun (WGS) entry which is preliminary data.</text>
</comment>
<protein>
    <submittedName>
        <fullName evidence="2">Uncharacterized protein</fullName>
    </submittedName>
</protein>
<evidence type="ECO:0000313" key="2">
    <source>
        <dbReference type="EMBL" id="MPC79633.1"/>
    </source>
</evidence>
<dbReference type="AlphaFoldDB" id="A0A5B7IBG4"/>
<keyword evidence="3" id="KW-1185">Reference proteome</keyword>
<dbReference type="Proteomes" id="UP000324222">
    <property type="component" value="Unassembled WGS sequence"/>
</dbReference>
<feature type="transmembrane region" description="Helical" evidence="1">
    <location>
        <begin position="21"/>
        <end position="40"/>
    </location>
</feature>
<evidence type="ECO:0000256" key="1">
    <source>
        <dbReference type="SAM" id="Phobius"/>
    </source>
</evidence>